<dbReference type="InterPro" id="IPR001810">
    <property type="entry name" value="F-box_dom"/>
</dbReference>
<feature type="domain" description="F-box" evidence="1">
    <location>
        <begin position="2"/>
        <end position="59"/>
    </location>
</feature>
<dbReference type="SUPFAM" id="SSF50965">
    <property type="entry name" value="Galactose oxidase, central domain"/>
    <property type="match status" value="1"/>
</dbReference>
<dbReference type="PANTHER" id="PTHR47993">
    <property type="entry name" value="OS09G0372900 PROTEIN-RELATED"/>
    <property type="match status" value="1"/>
</dbReference>
<gene>
    <name evidence="2" type="ORF">ARALYDRAFT_345624</name>
</gene>
<keyword evidence="3" id="KW-1185">Reference proteome</keyword>
<dbReference type="InterPro" id="IPR011043">
    <property type="entry name" value="Gal_Oxase/kelch_b-propeller"/>
</dbReference>
<evidence type="ECO:0000313" key="3">
    <source>
        <dbReference type="Proteomes" id="UP000008694"/>
    </source>
</evidence>
<accession>D7LLK0</accession>
<dbReference type="SUPFAM" id="SSF81383">
    <property type="entry name" value="F-box domain"/>
    <property type="match status" value="1"/>
</dbReference>
<dbReference type="EMBL" id="GL348716">
    <property type="protein sequence ID" value="EFH57855.1"/>
    <property type="molecule type" value="Genomic_DNA"/>
</dbReference>
<dbReference type="InterPro" id="IPR006527">
    <property type="entry name" value="F-box-assoc_dom_typ1"/>
</dbReference>
<protein>
    <recommendedName>
        <fullName evidence="1">F-box domain-containing protein</fullName>
    </recommendedName>
</protein>
<dbReference type="Proteomes" id="UP000008694">
    <property type="component" value="Unassembled WGS sequence"/>
</dbReference>
<dbReference type="SMART" id="SM00256">
    <property type="entry name" value="FBOX"/>
    <property type="match status" value="1"/>
</dbReference>
<organism evidence="3">
    <name type="scientific">Arabidopsis lyrata subsp. lyrata</name>
    <name type="common">Lyre-leaved rock-cress</name>
    <dbReference type="NCBI Taxonomy" id="81972"/>
    <lineage>
        <taxon>Eukaryota</taxon>
        <taxon>Viridiplantae</taxon>
        <taxon>Streptophyta</taxon>
        <taxon>Embryophyta</taxon>
        <taxon>Tracheophyta</taxon>
        <taxon>Spermatophyta</taxon>
        <taxon>Magnoliopsida</taxon>
        <taxon>eudicotyledons</taxon>
        <taxon>Gunneridae</taxon>
        <taxon>Pentapetalae</taxon>
        <taxon>rosids</taxon>
        <taxon>malvids</taxon>
        <taxon>Brassicales</taxon>
        <taxon>Brassicaceae</taxon>
        <taxon>Camelineae</taxon>
        <taxon>Arabidopsis</taxon>
    </lineage>
</organism>
<dbReference type="Gramene" id="fgenesh1_pg.C_scaffold_4001966">
    <property type="protein sequence ID" value="fgenesh1_pg.C_scaffold_4001966"/>
    <property type="gene ID" value="fgenesh1_pg.C_scaffold_4001966"/>
</dbReference>
<dbReference type="NCBIfam" id="TIGR01640">
    <property type="entry name" value="F_box_assoc_1"/>
    <property type="match status" value="2"/>
</dbReference>
<sequence>MTTMIYDLPRDLIEEIFSRLPLKSMKAVRLTCKSWNNLFKSKVTTPTREGETMMIFRMMPDSFCLMSGIVDVDPSIERKGQLSFLYKVSVSRIYHYEGLILCKLKDVNRVMVWNPYLGQTRWINLRYSHLINGFNRYSYALGYEDKESCRSVKLLRFLDYFFHAPETQFFWYEIYDFDSGLWKTLDVTPNWGIYCSSPSVSLKGNTYWCASKRSSEGCMDHIICFDFTKERFGPLLPLPSSVRDRKSIYATLSCVKEEKLAALFQRPESYELYFEIWITTKIEAEMVSWSKFLRMDTGPKVNVPGSFLIDEEKKVFMGFCTDYNSDYDDCPKKFINIIGEAGYLKKLDLGVPAYQNHWLDVCSYVPSLVQIKKLARGKRIKQRSLEKHRFDQNRSRTLRGVEFWKRFEVLLEPYGNACIVMPILQETKHNITKESLGVHCYFSAVVAWDERNVFDLRKGNTYWCAYERSLNGHEHHIICFDFTKERFGPLLPLPSSITDHEYKIVTLSCVKEEKIAALFWHKASYDTEIEIWITTKIEAEMVSWSKFLRFNTCFFLDTGLKIVFPTTFFIDEEKKVFMGVGRENGSVRGDWDYDSGYPKTFINIIGEAGYLKILDPGLPNQNRWPRVCSYVPSLIPIKKLSRVGKNIEQSSLEKQRFDQNSSRLAAIEKLRSGGNVYEAQKGVFRRVRKIELGC</sequence>
<dbReference type="AlphaFoldDB" id="D7LLK0"/>
<dbReference type="Pfam" id="PF07734">
    <property type="entry name" value="FBA_1"/>
    <property type="match status" value="2"/>
</dbReference>
<dbReference type="CDD" id="cd22157">
    <property type="entry name" value="F-box_AtFBW1-like"/>
    <property type="match status" value="1"/>
</dbReference>
<reference evidence="3" key="1">
    <citation type="journal article" date="2011" name="Nat. Genet.">
        <title>The Arabidopsis lyrata genome sequence and the basis of rapid genome size change.</title>
        <authorList>
            <person name="Hu T.T."/>
            <person name="Pattyn P."/>
            <person name="Bakker E.G."/>
            <person name="Cao J."/>
            <person name="Cheng J.-F."/>
            <person name="Clark R.M."/>
            <person name="Fahlgren N."/>
            <person name="Fawcett J.A."/>
            <person name="Grimwood J."/>
            <person name="Gundlach H."/>
            <person name="Haberer G."/>
            <person name="Hollister J.D."/>
            <person name="Ossowski S."/>
            <person name="Ottilar R.P."/>
            <person name="Salamov A.A."/>
            <person name="Schneeberger K."/>
            <person name="Spannagl M."/>
            <person name="Wang X."/>
            <person name="Yang L."/>
            <person name="Nasrallah M.E."/>
            <person name="Bergelson J."/>
            <person name="Carrington J.C."/>
            <person name="Gaut B.S."/>
            <person name="Schmutz J."/>
            <person name="Mayer K.F.X."/>
            <person name="Van de Peer Y."/>
            <person name="Grigoriev I.V."/>
            <person name="Nordborg M."/>
            <person name="Weigel D."/>
            <person name="Guo Y.-L."/>
        </authorList>
    </citation>
    <scope>NUCLEOTIDE SEQUENCE [LARGE SCALE GENOMIC DNA]</scope>
    <source>
        <strain evidence="3">cv. MN47</strain>
    </source>
</reference>
<dbReference type="STRING" id="81972.D7LLK0"/>
<dbReference type="InterPro" id="IPR017451">
    <property type="entry name" value="F-box-assoc_interact_dom"/>
</dbReference>
<proteinExistence type="predicted"/>
<evidence type="ECO:0000313" key="2">
    <source>
        <dbReference type="EMBL" id="EFH57855.1"/>
    </source>
</evidence>
<dbReference type="Pfam" id="PF00646">
    <property type="entry name" value="F-box"/>
    <property type="match status" value="1"/>
</dbReference>
<name>D7LLK0_ARALL</name>
<dbReference type="InterPro" id="IPR050233">
    <property type="entry name" value="A_thaliana_F-box"/>
</dbReference>
<dbReference type="Gene3D" id="1.20.1280.50">
    <property type="match status" value="1"/>
</dbReference>
<dbReference type="PANTHER" id="PTHR47993:SF37">
    <property type="entry name" value="F-BOX ASSOCIATED UBIQUITINATION EFFECTOR FAMILY PROTEIN"/>
    <property type="match status" value="1"/>
</dbReference>
<dbReference type="InterPro" id="IPR036047">
    <property type="entry name" value="F-box-like_dom_sf"/>
</dbReference>
<evidence type="ECO:0000259" key="1">
    <source>
        <dbReference type="PROSITE" id="PS50181"/>
    </source>
</evidence>
<dbReference type="PROSITE" id="PS50181">
    <property type="entry name" value="FBOX"/>
    <property type="match status" value="1"/>
</dbReference>
<dbReference type="HOGENOM" id="CLU_415254_0_0_1"/>